<reference evidence="1" key="1">
    <citation type="submission" date="2019-12" db="EMBL/GenBank/DDBJ databases">
        <title>Actinomadura physcomitrii sp. nov., a novel actinomycete isolated from moss [Physcomitrium sphaericum (Ludw) Fuernr].</title>
        <authorList>
            <person name="Zhuang X."/>
        </authorList>
    </citation>
    <scope>NUCLEOTIDE SEQUENCE [LARGE SCALE GENOMIC DNA]</scope>
    <source>
        <strain evidence="1">LD22</strain>
    </source>
</reference>
<evidence type="ECO:0000313" key="1">
    <source>
        <dbReference type="EMBL" id="MWA00690.1"/>
    </source>
</evidence>
<dbReference type="AlphaFoldDB" id="A0A6I4M6S7"/>
<protein>
    <submittedName>
        <fullName evidence="1">Uncharacterized protein</fullName>
    </submittedName>
</protein>
<evidence type="ECO:0000313" key="2">
    <source>
        <dbReference type="Proteomes" id="UP000462055"/>
    </source>
</evidence>
<sequence length="112" mass="12253">MAEPMRWRGGAIVPSTMWSSGNLKVTWPFCALTLNDSRIVLKAAWKRFVFTPANVAEVYPCQTGWLSGIGILTPGGRVLIFLTHQPHAVLTALEAAGFPTSAEDPGFYGYIR</sequence>
<proteinExistence type="predicted"/>
<accession>A0A6I4M6S7</accession>
<dbReference type="RefSeq" id="WP_151593213.1">
    <property type="nucleotide sequence ID" value="NZ_WBMS02000006.1"/>
</dbReference>
<name>A0A6I4M6S7_9ACTN</name>
<organism evidence="1 2">
    <name type="scientific">Actinomadura physcomitrii</name>
    <dbReference type="NCBI Taxonomy" id="2650748"/>
    <lineage>
        <taxon>Bacteria</taxon>
        <taxon>Bacillati</taxon>
        <taxon>Actinomycetota</taxon>
        <taxon>Actinomycetes</taxon>
        <taxon>Streptosporangiales</taxon>
        <taxon>Thermomonosporaceae</taxon>
        <taxon>Actinomadura</taxon>
    </lineage>
</organism>
<dbReference type="EMBL" id="WBMS02000006">
    <property type="protein sequence ID" value="MWA00690.1"/>
    <property type="molecule type" value="Genomic_DNA"/>
</dbReference>
<keyword evidence="2" id="KW-1185">Reference proteome</keyword>
<dbReference type="Proteomes" id="UP000462055">
    <property type="component" value="Unassembled WGS sequence"/>
</dbReference>
<gene>
    <name evidence="1" type="ORF">F8568_009930</name>
</gene>
<comment type="caution">
    <text evidence="1">The sequence shown here is derived from an EMBL/GenBank/DDBJ whole genome shotgun (WGS) entry which is preliminary data.</text>
</comment>